<proteinExistence type="predicted"/>
<organism evidence="1">
    <name type="scientific">Noctiluca scintillans</name>
    <name type="common">Sea sparkle</name>
    <name type="synonym">Red tide dinoflagellate</name>
    <dbReference type="NCBI Taxonomy" id="2966"/>
    <lineage>
        <taxon>Eukaryota</taxon>
        <taxon>Sar</taxon>
        <taxon>Alveolata</taxon>
        <taxon>Dinophyceae</taxon>
        <taxon>Noctilucales</taxon>
        <taxon>Noctilucaceae</taxon>
        <taxon>Noctiluca</taxon>
    </lineage>
</organism>
<dbReference type="PANTHER" id="PTHR31152:SF1">
    <property type="entry name" value="PLAC8 FAMILY PROTEIN"/>
    <property type="match status" value="1"/>
</dbReference>
<dbReference type="EMBL" id="HBFQ01019140">
    <property type="protein sequence ID" value="CAD8839062.1"/>
    <property type="molecule type" value="Transcribed_RNA"/>
</dbReference>
<reference evidence="1" key="1">
    <citation type="submission" date="2021-01" db="EMBL/GenBank/DDBJ databases">
        <authorList>
            <person name="Corre E."/>
            <person name="Pelletier E."/>
            <person name="Niang G."/>
            <person name="Scheremetjew M."/>
            <person name="Finn R."/>
            <person name="Kale V."/>
            <person name="Holt S."/>
            <person name="Cochrane G."/>
            <person name="Meng A."/>
            <person name="Brown T."/>
            <person name="Cohen L."/>
        </authorList>
    </citation>
    <scope>NUCLEOTIDE SEQUENCE</scope>
</reference>
<name>A0A7S1A1W9_NOCSC</name>
<sequence length="213" mass="22798">MPIKATEITDKLNGEWQVQLFETCFKAPIPFCFGCLCPCCMVCLQRKEILEIVGEPYVCCGGMFPCGPLGSPQNENCLYLEGCCCTGCAISANRYIIQTRFNKRNTACDDCILWAVCIANLLVCIGQFVCEDMPEGLEECVDCATMIVDGCMLAQHDVELKHIKSNGYQGPASNLVAALPPLQQQMISQGKPGGMVAGAAVIGAGGAGMAGYK</sequence>
<evidence type="ECO:0000313" key="1">
    <source>
        <dbReference type="EMBL" id="CAD8839062.1"/>
    </source>
</evidence>
<dbReference type="PANTHER" id="PTHR31152">
    <property type="entry name" value="PLAC8 FAMILY PROTEIN"/>
    <property type="match status" value="1"/>
</dbReference>
<gene>
    <name evidence="1" type="ORF">NSCI0253_LOCUS13410</name>
</gene>
<protein>
    <submittedName>
        <fullName evidence="1">Uncharacterized protein</fullName>
    </submittedName>
</protein>
<accession>A0A7S1A1W9</accession>
<dbReference type="AlphaFoldDB" id="A0A7S1A1W9"/>